<sequence>MQHTSVVEAVYLMRVLLARRPSQATIEQFVSRDSAQNAAVILTSIEFSRCVLEPMRDGLPLGHEARGIGFDRPAAIWFASAFSFSEQTKKGIDAARDWRGLFSVVLADLALISIVRQEYGASSRADAFFKAIETLSSNVVAADPPAAVDAAPVTEKGATTKAAAIPAASVVPAAVVEVQPATASADPAKDEPANASWLINGRLTSWTGSFTKRIEKGRSPITNGWAALVKPAGSAAIISLTSIVTRDPGKGELGDLRYAISCATTDLPRFVRIEAEIDPGRIKPLDACLQFYARGDSKTVGTYLKVNRIFVLARVENQGKTEDVDFGEIAKNVHVDAVGRNYKFDLRPKVLDAMNAGTVKHICVVFEIAAQEFDFSLSDVFLGSNPDRLLTEPSRNGAFEDPNIEAQTSLLKGLGDWQKLGPPAPRPHSGAQGRKWQWIDRVGSVDIVVPVYNAIEEVENCIQSIVRATHVPYTLTLVNDGSSRETSRRLDNIASKHPWIRVIDNGSNIGYTRAANVGLAASTAEYIVLLNSDTIVGEDWLSEMLSCIVNHPKAAGVGALSNAASWQSVPSLNDAKGKWRVNALPAGWTVDDYARLVSDLSNRAYPAVPLLNGFCTLFRRSALVAVGFLDEEGFPVGYGEENDLCVRLTKAGYVLHVCDSAYVYHVKSASFGSAKRAELVRAGTAKCAEKHPEVDWKSLQRVLGESIPLIELRAALSEHISKRES</sequence>
<organism evidence="5 6">
    <name type="scientific">Sphingomonas aurantiaca</name>
    <dbReference type="NCBI Taxonomy" id="185949"/>
    <lineage>
        <taxon>Bacteria</taxon>
        <taxon>Pseudomonadati</taxon>
        <taxon>Pseudomonadota</taxon>
        <taxon>Alphaproteobacteria</taxon>
        <taxon>Sphingomonadales</taxon>
        <taxon>Sphingomonadaceae</taxon>
        <taxon>Sphingomonas</taxon>
    </lineage>
</organism>
<accession>A0A2T5GTC9</accession>
<dbReference type="InterPro" id="IPR029044">
    <property type="entry name" value="Nucleotide-diphossugar_trans"/>
</dbReference>
<gene>
    <name evidence="5" type="ORF">C8J26_0853</name>
</gene>
<comment type="similarity">
    <text evidence="1">Belongs to the glycosyltransferase 2 family.</text>
</comment>
<dbReference type="CDD" id="cd04186">
    <property type="entry name" value="GT_2_like_c"/>
    <property type="match status" value="1"/>
</dbReference>
<keyword evidence="2" id="KW-0328">Glycosyltransferase</keyword>
<dbReference type="GO" id="GO:0016757">
    <property type="term" value="F:glycosyltransferase activity"/>
    <property type="evidence" value="ECO:0007669"/>
    <property type="project" value="UniProtKB-KW"/>
</dbReference>
<evidence type="ECO:0000313" key="6">
    <source>
        <dbReference type="Proteomes" id="UP000244189"/>
    </source>
</evidence>
<dbReference type="Proteomes" id="UP000244189">
    <property type="component" value="Unassembled WGS sequence"/>
</dbReference>
<dbReference type="EMBL" id="QAOG01000001">
    <property type="protein sequence ID" value="PTQ62572.1"/>
    <property type="molecule type" value="Genomic_DNA"/>
</dbReference>
<dbReference type="Pfam" id="PF00535">
    <property type="entry name" value="Glycos_transf_2"/>
    <property type="match status" value="1"/>
</dbReference>
<name>A0A2T5GTC9_9SPHN</name>
<dbReference type="PANTHER" id="PTHR43179:SF12">
    <property type="entry name" value="GALACTOFURANOSYLTRANSFERASE GLFT2"/>
    <property type="match status" value="1"/>
</dbReference>
<proteinExistence type="inferred from homology"/>
<dbReference type="RefSeq" id="WP_146168765.1">
    <property type="nucleotide sequence ID" value="NZ_QAOG01000001.1"/>
</dbReference>
<dbReference type="AlphaFoldDB" id="A0A2T5GTC9"/>
<evidence type="ECO:0000259" key="4">
    <source>
        <dbReference type="Pfam" id="PF00535"/>
    </source>
</evidence>
<dbReference type="PANTHER" id="PTHR43179">
    <property type="entry name" value="RHAMNOSYLTRANSFERASE WBBL"/>
    <property type="match status" value="1"/>
</dbReference>
<dbReference type="SUPFAM" id="SSF53448">
    <property type="entry name" value="Nucleotide-diphospho-sugar transferases"/>
    <property type="match status" value="1"/>
</dbReference>
<evidence type="ECO:0000256" key="2">
    <source>
        <dbReference type="ARBA" id="ARBA00022676"/>
    </source>
</evidence>
<comment type="caution">
    <text evidence="5">The sequence shown here is derived from an EMBL/GenBank/DDBJ whole genome shotgun (WGS) entry which is preliminary data.</text>
</comment>
<evidence type="ECO:0000256" key="1">
    <source>
        <dbReference type="ARBA" id="ARBA00006739"/>
    </source>
</evidence>
<evidence type="ECO:0000256" key="3">
    <source>
        <dbReference type="ARBA" id="ARBA00022679"/>
    </source>
</evidence>
<dbReference type="InterPro" id="IPR001173">
    <property type="entry name" value="Glyco_trans_2-like"/>
</dbReference>
<evidence type="ECO:0000313" key="5">
    <source>
        <dbReference type="EMBL" id="PTQ62572.1"/>
    </source>
</evidence>
<protein>
    <submittedName>
        <fullName evidence="5">GT2 family glycosyltransferase</fullName>
    </submittedName>
</protein>
<keyword evidence="6" id="KW-1185">Reference proteome</keyword>
<feature type="domain" description="Glycosyltransferase 2-like" evidence="4">
    <location>
        <begin position="447"/>
        <end position="623"/>
    </location>
</feature>
<reference evidence="5 6" key="1">
    <citation type="submission" date="2018-04" db="EMBL/GenBank/DDBJ databases">
        <title>Genomic Encyclopedia of Type Strains, Phase III (KMG-III): the genomes of soil and plant-associated and newly described type strains.</title>
        <authorList>
            <person name="Whitman W."/>
        </authorList>
    </citation>
    <scope>NUCLEOTIDE SEQUENCE [LARGE SCALE GENOMIC DNA]</scope>
    <source>
        <strain evidence="5 6">MA101b</strain>
    </source>
</reference>
<dbReference type="Gene3D" id="3.90.550.10">
    <property type="entry name" value="Spore Coat Polysaccharide Biosynthesis Protein SpsA, Chain A"/>
    <property type="match status" value="1"/>
</dbReference>
<keyword evidence="3 5" id="KW-0808">Transferase</keyword>